<name>A0A166SAP4_9PEZI</name>
<comment type="caution">
    <text evidence="2">The sequence shown here is derived from an EMBL/GenBank/DDBJ whole genome shotgun (WGS) entry which is preliminary data.</text>
</comment>
<dbReference type="AlphaFoldDB" id="A0A166SAP4"/>
<keyword evidence="3" id="KW-1185">Reference proteome</keyword>
<gene>
    <name evidence="2" type="ORF">CT0861_10431</name>
</gene>
<accession>A0A166SAP4</accession>
<organism evidence="2 3">
    <name type="scientific">Colletotrichum tofieldiae</name>
    <dbReference type="NCBI Taxonomy" id="708197"/>
    <lineage>
        <taxon>Eukaryota</taxon>
        <taxon>Fungi</taxon>
        <taxon>Dikarya</taxon>
        <taxon>Ascomycota</taxon>
        <taxon>Pezizomycotina</taxon>
        <taxon>Sordariomycetes</taxon>
        <taxon>Hypocreomycetidae</taxon>
        <taxon>Glomerellales</taxon>
        <taxon>Glomerellaceae</taxon>
        <taxon>Colletotrichum</taxon>
        <taxon>Colletotrichum spaethianum species complex</taxon>
    </lineage>
</organism>
<protein>
    <submittedName>
        <fullName evidence="2">Uncharacterized protein</fullName>
    </submittedName>
</protein>
<dbReference type="Proteomes" id="UP000076552">
    <property type="component" value="Unassembled WGS sequence"/>
</dbReference>
<evidence type="ECO:0000256" key="1">
    <source>
        <dbReference type="SAM" id="MobiDB-lite"/>
    </source>
</evidence>
<dbReference type="EMBL" id="LFIV01000088">
    <property type="protein sequence ID" value="KZL70475.1"/>
    <property type="molecule type" value="Genomic_DNA"/>
</dbReference>
<feature type="compositionally biased region" description="Basic residues" evidence="1">
    <location>
        <begin position="383"/>
        <end position="394"/>
    </location>
</feature>
<reference evidence="2 3" key="1">
    <citation type="submission" date="2015-06" db="EMBL/GenBank/DDBJ databases">
        <title>Survival trade-offs in plant roots during colonization by closely related pathogenic and mutualistic fungi.</title>
        <authorList>
            <person name="Hacquard S."/>
            <person name="Kracher B."/>
            <person name="Hiruma K."/>
            <person name="Weinman A."/>
            <person name="Muench P."/>
            <person name="Garrido Oter R."/>
            <person name="Ver Loren van Themaat E."/>
            <person name="Dallerey J.-F."/>
            <person name="Damm U."/>
            <person name="Henrissat B."/>
            <person name="Lespinet O."/>
            <person name="Thon M."/>
            <person name="Kemen E."/>
            <person name="McHardy A.C."/>
            <person name="Schulze-Lefert P."/>
            <person name="O'Connell R.J."/>
        </authorList>
    </citation>
    <scope>NUCLEOTIDE SEQUENCE [LARGE SCALE GENOMIC DNA]</scope>
    <source>
        <strain evidence="2 3">0861</strain>
    </source>
</reference>
<proteinExistence type="predicted"/>
<feature type="region of interest" description="Disordered" evidence="1">
    <location>
        <begin position="294"/>
        <end position="318"/>
    </location>
</feature>
<evidence type="ECO:0000313" key="3">
    <source>
        <dbReference type="Proteomes" id="UP000076552"/>
    </source>
</evidence>
<feature type="region of interest" description="Disordered" evidence="1">
    <location>
        <begin position="331"/>
        <end position="394"/>
    </location>
</feature>
<evidence type="ECO:0000313" key="2">
    <source>
        <dbReference type="EMBL" id="KZL70475.1"/>
    </source>
</evidence>
<sequence length="394" mass="44266">MSTEKSDLVTYWPKHELSPPSQWSVPLTMVAIGKVVAVELLNRDAQVFRYQNWTAQLQIPIHTPDWLADTFPGVLDSLHDGALSLDLSRFHFGGSLATDEWEDQWFSIICEPHFSYVPCGLSSEAEIGYKRLAWIQDDALTPIFDRTCVDLPPRFPITPPFVTFNGFVDTQKFPLADDSSVGLDDITRNSSAIFRVWSKFTVTEAAQTPKTGWYANYVYAMLPKCKPHMKKKCEDYRADTTPFRKHGKKAYITGYFHGFCNKNVVFAEGCPYNPLEFVPLIEILKIDWAAGEPRQQPGTRDLLATPSKPETPSRGRGKFIFDPFAQMTADARDPVTPSKSTTIIDDDDPFSVNGLHEAPINGPKRSGEIEVLEDSDDGASPTKRPKRGSLRGKR</sequence>